<gene>
    <name evidence="2" type="primary">AVEN_17371_1</name>
    <name evidence="2" type="ORF">CEXT_781111</name>
</gene>
<feature type="compositionally biased region" description="Polar residues" evidence="1">
    <location>
        <begin position="59"/>
        <end position="132"/>
    </location>
</feature>
<accession>A0AAV4TRX9</accession>
<keyword evidence="3" id="KW-1185">Reference proteome</keyword>
<feature type="region of interest" description="Disordered" evidence="1">
    <location>
        <begin position="57"/>
        <end position="186"/>
    </location>
</feature>
<name>A0AAV4TRX9_CAEEX</name>
<proteinExistence type="predicted"/>
<feature type="region of interest" description="Disordered" evidence="1">
    <location>
        <begin position="21"/>
        <end position="40"/>
    </location>
</feature>
<reference evidence="2 3" key="1">
    <citation type="submission" date="2021-06" db="EMBL/GenBank/DDBJ databases">
        <title>Caerostris extrusa draft genome.</title>
        <authorList>
            <person name="Kono N."/>
            <person name="Arakawa K."/>
        </authorList>
    </citation>
    <scope>NUCLEOTIDE SEQUENCE [LARGE SCALE GENOMIC DNA]</scope>
</reference>
<comment type="caution">
    <text evidence="2">The sequence shown here is derived from an EMBL/GenBank/DDBJ whole genome shotgun (WGS) entry which is preliminary data.</text>
</comment>
<feature type="compositionally biased region" description="Low complexity" evidence="1">
    <location>
        <begin position="157"/>
        <end position="167"/>
    </location>
</feature>
<evidence type="ECO:0000256" key="1">
    <source>
        <dbReference type="SAM" id="MobiDB-lite"/>
    </source>
</evidence>
<protein>
    <submittedName>
        <fullName evidence="2">Uncharacterized protein</fullName>
    </submittedName>
</protein>
<feature type="compositionally biased region" description="Low complexity" evidence="1">
    <location>
        <begin position="399"/>
        <end position="430"/>
    </location>
</feature>
<sequence length="430" mass="48134">MLLDEDDWAERFIPAATKDLSKMLEEPIHPDTTQSANMYRNTEDFLLLKEEELDYEYGSTDSAKRPSTSGSGSTESAKRPSTSGSGSTDSAKRPSTSGSGSTDSAKRPSTSGSGSTDSAKRPSTSGSGSTDNAKPIQRERVHSVITLETAMKKTNQARRPASPIRRPSLQRTPPASPLGRRIPPPFYKENKRVAFGNSTPSFRRNLFPNHNVKRYFHEASVASEYESEKIYFDKLHKRYSKPVHAKENTDVRLGYKVDTNTFLVKAYSTFGVRTVAANTSHIIQITVAGMLFYRVPEKFYENEDVPEGSFLYEDQFQYDMFVLQPHSAYCAPSGTRYLIMTCQKTIFSLHVVEADAALPPELNLLSPTSTRKLNAVQMPTNMYRVPEKSKFKRLKTEAQQQPVSTDSQQQQPVSADSQQQQQQAALFSFE</sequence>
<dbReference type="Proteomes" id="UP001054945">
    <property type="component" value="Unassembled WGS sequence"/>
</dbReference>
<dbReference type="EMBL" id="BPLR01011599">
    <property type="protein sequence ID" value="GIY47600.1"/>
    <property type="molecule type" value="Genomic_DNA"/>
</dbReference>
<feature type="region of interest" description="Disordered" evidence="1">
    <location>
        <begin position="389"/>
        <end position="430"/>
    </location>
</feature>
<evidence type="ECO:0000313" key="3">
    <source>
        <dbReference type="Proteomes" id="UP001054945"/>
    </source>
</evidence>
<feature type="compositionally biased region" description="Polar residues" evidence="1">
    <location>
        <begin position="31"/>
        <end position="40"/>
    </location>
</feature>
<evidence type="ECO:0000313" key="2">
    <source>
        <dbReference type="EMBL" id="GIY47600.1"/>
    </source>
</evidence>
<organism evidence="2 3">
    <name type="scientific">Caerostris extrusa</name>
    <name type="common">Bark spider</name>
    <name type="synonym">Caerostris bankana</name>
    <dbReference type="NCBI Taxonomy" id="172846"/>
    <lineage>
        <taxon>Eukaryota</taxon>
        <taxon>Metazoa</taxon>
        <taxon>Ecdysozoa</taxon>
        <taxon>Arthropoda</taxon>
        <taxon>Chelicerata</taxon>
        <taxon>Arachnida</taxon>
        <taxon>Araneae</taxon>
        <taxon>Araneomorphae</taxon>
        <taxon>Entelegynae</taxon>
        <taxon>Araneoidea</taxon>
        <taxon>Araneidae</taxon>
        <taxon>Caerostris</taxon>
    </lineage>
</organism>
<dbReference type="AlphaFoldDB" id="A0AAV4TRX9"/>